<organism evidence="1">
    <name type="scientific">Homalodisca liturata</name>
    <dbReference type="NCBI Taxonomy" id="320908"/>
    <lineage>
        <taxon>Eukaryota</taxon>
        <taxon>Metazoa</taxon>
        <taxon>Ecdysozoa</taxon>
        <taxon>Arthropoda</taxon>
        <taxon>Hexapoda</taxon>
        <taxon>Insecta</taxon>
        <taxon>Pterygota</taxon>
        <taxon>Neoptera</taxon>
        <taxon>Paraneoptera</taxon>
        <taxon>Hemiptera</taxon>
        <taxon>Auchenorrhyncha</taxon>
        <taxon>Membracoidea</taxon>
        <taxon>Cicadellidae</taxon>
        <taxon>Cicadellinae</taxon>
        <taxon>Proconiini</taxon>
        <taxon>Homalodisca</taxon>
    </lineage>
</organism>
<accession>A0A1B6ISW7</accession>
<protein>
    <submittedName>
        <fullName evidence="1">Uncharacterized protein</fullName>
    </submittedName>
</protein>
<sequence length="130" mass="14780">MSKLSYLQQQRQIYPEVKISTIITPHIGQTLPFLYNAHIYKAKPLHALQTVKSTATGPQKTHRKGPPLEAQEMVDESSIIHSAGVQNFLHFINVKFLTFLMFLQQLSLILEDLSCIVDAMTVLDVNFNKE</sequence>
<gene>
    <name evidence="1" type="ORF">g.48685</name>
</gene>
<reference evidence="1" key="1">
    <citation type="submission" date="2015-11" db="EMBL/GenBank/DDBJ databases">
        <title>De novo transcriptome assembly of four potential Pierce s Disease insect vectors from Arizona vineyards.</title>
        <authorList>
            <person name="Tassone E.E."/>
        </authorList>
    </citation>
    <scope>NUCLEOTIDE SEQUENCE</scope>
</reference>
<dbReference type="AlphaFoldDB" id="A0A1B6ISW7"/>
<dbReference type="EMBL" id="GECU01017684">
    <property type="protein sequence ID" value="JAS90022.1"/>
    <property type="molecule type" value="Transcribed_RNA"/>
</dbReference>
<evidence type="ECO:0000313" key="1">
    <source>
        <dbReference type="EMBL" id="JAS90022.1"/>
    </source>
</evidence>
<name>A0A1B6ISW7_9HEMI</name>
<proteinExistence type="predicted"/>